<feature type="compositionally biased region" description="Polar residues" evidence="1">
    <location>
        <begin position="99"/>
        <end position="122"/>
    </location>
</feature>
<keyword evidence="2" id="KW-0472">Membrane</keyword>
<dbReference type="NCBIfam" id="TIGR02669">
    <property type="entry name" value="SpoIID_LytB"/>
    <property type="match status" value="1"/>
</dbReference>
<evidence type="ECO:0000256" key="2">
    <source>
        <dbReference type="SAM" id="Phobius"/>
    </source>
</evidence>
<keyword evidence="2" id="KW-0812">Transmembrane</keyword>
<proteinExistence type="predicted"/>
<dbReference type="Pfam" id="PF08486">
    <property type="entry name" value="SpoIID"/>
    <property type="match status" value="1"/>
</dbReference>
<dbReference type="InterPro" id="IPR013486">
    <property type="entry name" value="SpoIID/LytB"/>
</dbReference>
<evidence type="ECO:0000313" key="4">
    <source>
        <dbReference type="EMBL" id="SJZ90447.1"/>
    </source>
</evidence>
<accession>A0A1T4PGK0</accession>
<feature type="compositionally biased region" description="Basic and acidic residues" evidence="1">
    <location>
        <begin position="123"/>
        <end position="158"/>
    </location>
</feature>
<dbReference type="OrthoDB" id="9794671at2"/>
<dbReference type="GO" id="GO:0030435">
    <property type="term" value="P:sporulation resulting in formation of a cellular spore"/>
    <property type="evidence" value="ECO:0007669"/>
    <property type="project" value="InterPro"/>
</dbReference>
<feature type="region of interest" description="Disordered" evidence="1">
    <location>
        <begin position="1"/>
        <end position="85"/>
    </location>
</feature>
<name>A0A1T4PGK0_9FIRM</name>
<feature type="region of interest" description="Disordered" evidence="1">
    <location>
        <begin position="99"/>
        <end position="159"/>
    </location>
</feature>
<dbReference type="RefSeq" id="WP_078787776.1">
    <property type="nucleotide sequence ID" value="NZ_FMTO01000011.1"/>
</dbReference>
<reference evidence="4 5" key="1">
    <citation type="submission" date="2017-02" db="EMBL/GenBank/DDBJ databases">
        <authorList>
            <person name="Peterson S.W."/>
        </authorList>
    </citation>
    <scope>NUCLEOTIDE SEQUENCE [LARGE SCALE GENOMIC DNA]</scope>
    <source>
        <strain evidence="4 5">ATCC 17233</strain>
    </source>
</reference>
<dbReference type="Proteomes" id="UP000189857">
    <property type="component" value="Unassembled WGS sequence"/>
</dbReference>
<sequence>MENKSISEENDEIINSISNEDGDKKTGDSNITDVEEFIKSENDKAESKETAETVKQEEKLQGNNTADTDKLSESGNSDDNEKALEVADAVTVAQENVATEASENAITDSVTDAVNNTVTDASTGEKLEEVSEEKTEDKAGEGDNTDETGKTAESDKTANEGSKFSKKKLVACIAVLLVAAVALFVFLKNRPDKRRRVSPDDKFYTYADVQKDISYLAEDDEKREKLNRLINPLKKSNNITRSYLESVADIFAVDKSVYKDILKGYHEKDSITQDTFNKFYDAMIGSGKIEGIKTSDYYVKAVDTGNDIPNVASSGDPKAEMASVIAVYSDDFKYYEADNMAFPKDNIGKIIKAYSRNDVLFRYIGLSDSSYTLSEALLISKDDKKITFLHNSDIISMNLINNIDIKEQVVDITFSNKGVSDIKPSGEEITDKVIEIGDKIKLSKNGIYDYDPNFKVYDLSSKEPHEVESSQFLVGYKDLKLYVNDKMVKAVVITNAKLESQEIKVLINDTEYKSVNMRSVIVSSDEEYEITYQNGKKDVKAAGEETLLTPGSYGVHDTLSVTTTSGKGKITINSIERNSINPSYRGKLDVVMMGDYLYVINKLPLEEYLYAVVSSGIPETYGANACKAFAIVARGYALKMIERGSYSSYGADIDDSNLNLLYNYYPENADSIAAVDQTYGMIMMSGDTVIMPYHFLTSAGVTCSNKDIYNEEALPYYPANYETEDSQKVELSDEAAFKKFIDESDKSMDLLEVDEPYYRWKVSYTQEEMDAAVSSVLKDRINNTVDSIYVKEKKEEDKDKKTDDKEPVEDTYIPADAETKLGKIESITITKRSEAGVVLEIIIVGKENTIKVTGQTNIRYIFNPIEHKIIKNDGSEAVGYQLLPSPFYYVEKTDAGYEIKGGGFGNGVGLSMSGAEILDEKGYSYDSILEHYYGKIKTVNMFGIVKSKDSKDEKSTESTQE</sequence>
<organism evidence="4 5">
    <name type="scientific">Eubacterium ruminantium</name>
    <dbReference type="NCBI Taxonomy" id="42322"/>
    <lineage>
        <taxon>Bacteria</taxon>
        <taxon>Bacillati</taxon>
        <taxon>Bacillota</taxon>
        <taxon>Clostridia</taxon>
        <taxon>Eubacteriales</taxon>
        <taxon>Eubacteriaceae</taxon>
        <taxon>Eubacterium</taxon>
    </lineage>
</organism>
<dbReference type="AlphaFoldDB" id="A0A1T4PGK0"/>
<feature type="domain" description="Sporulation stage II protein D amidase enhancer LytB N-terminal" evidence="3">
    <location>
        <begin position="597"/>
        <end position="684"/>
    </location>
</feature>
<keyword evidence="2" id="KW-1133">Transmembrane helix</keyword>
<protein>
    <submittedName>
        <fullName evidence="4">SpoIID/LytB domain protein</fullName>
    </submittedName>
</protein>
<keyword evidence="5" id="KW-1185">Reference proteome</keyword>
<evidence type="ECO:0000259" key="3">
    <source>
        <dbReference type="Pfam" id="PF08486"/>
    </source>
</evidence>
<dbReference type="InterPro" id="IPR013693">
    <property type="entry name" value="SpoIID/LytB_N"/>
</dbReference>
<feature type="compositionally biased region" description="Basic and acidic residues" evidence="1">
    <location>
        <begin position="36"/>
        <end position="60"/>
    </location>
</feature>
<feature type="transmembrane region" description="Helical" evidence="2">
    <location>
        <begin position="169"/>
        <end position="187"/>
    </location>
</feature>
<gene>
    <name evidence="4" type="ORF">SAMN02745110_01962</name>
</gene>
<evidence type="ECO:0000256" key="1">
    <source>
        <dbReference type="SAM" id="MobiDB-lite"/>
    </source>
</evidence>
<dbReference type="EMBL" id="FUXA01000012">
    <property type="protein sequence ID" value="SJZ90447.1"/>
    <property type="molecule type" value="Genomic_DNA"/>
</dbReference>
<evidence type="ECO:0000313" key="5">
    <source>
        <dbReference type="Proteomes" id="UP000189857"/>
    </source>
</evidence>